<dbReference type="RefSeq" id="WP_114380901.1">
    <property type="nucleotide sequence ID" value="NZ_QPJD01000008.1"/>
</dbReference>
<dbReference type="GO" id="GO:0016857">
    <property type="term" value="F:racemase and epimerase activity, acting on carbohydrates and derivatives"/>
    <property type="evidence" value="ECO:0007669"/>
    <property type="project" value="InterPro"/>
</dbReference>
<dbReference type="Pfam" id="PF05336">
    <property type="entry name" value="rhaM"/>
    <property type="match status" value="1"/>
</dbReference>
<dbReference type="PANTHER" id="PTHR34389">
    <property type="entry name" value="L-RHAMNOSE MUTAROTASE"/>
    <property type="match status" value="1"/>
</dbReference>
<dbReference type="Proteomes" id="UP000252415">
    <property type="component" value="Unassembled WGS sequence"/>
</dbReference>
<dbReference type="OrthoDB" id="9799608at2"/>
<dbReference type="InterPro" id="IPR008000">
    <property type="entry name" value="Rham/fucose_mutarotase"/>
</dbReference>
<dbReference type="AlphaFoldDB" id="A0A368W2P8"/>
<dbReference type="InterPro" id="IPR011008">
    <property type="entry name" value="Dimeric_a/b-barrel"/>
</dbReference>
<dbReference type="Gene3D" id="3.30.70.100">
    <property type="match status" value="1"/>
</dbReference>
<proteinExistence type="predicted"/>
<dbReference type="EMBL" id="QPJD01000008">
    <property type="protein sequence ID" value="RCW47548.1"/>
    <property type="molecule type" value="Genomic_DNA"/>
</dbReference>
<dbReference type="GO" id="GO:0019301">
    <property type="term" value="P:rhamnose catabolic process"/>
    <property type="evidence" value="ECO:0007669"/>
    <property type="project" value="TreeGrafter"/>
</dbReference>
<reference evidence="1 2" key="1">
    <citation type="submission" date="2018-07" db="EMBL/GenBank/DDBJ databases">
        <title>Genomic Encyclopedia of Type Strains, Phase III (KMG-III): the genomes of soil and plant-associated and newly described type strains.</title>
        <authorList>
            <person name="Whitman W."/>
        </authorList>
    </citation>
    <scope>NUCLEOTIDE SEQUENCE [LARGE SCALE GENOMIC DNA]</scope>
    <source>
        <strain evidence="1 2">CECT 7506</strain>
    </source>
</reference>
<organism evidence="1 2">
    <name type="scientific">Paenibacillus prosopidis</name>
    <dbReference type="NCBI Taxonomy" id="630520"/>
    <lineage>
        <taxon>Bacteria</taxon>
        <taxon>Bacillati</taxon>
        <taxon>Bacillota</taxon>
        <taxon>Bacilli</taxon>
        <taxon>Bacillales</taxon>
        <taxon>Paenibacillaceae</taxon>
        <taxon>Paenibacillus</taxon>
    </lineage>
</organism>
<evidence type="ECO:0000313" key="1">
    <source>
        <dbReference type="EMBL" id="RCW47548.1"/>
    </source>
</evidence>
<evidence type="ECO:0000313" key="2">
    <source>
        <dbReference type="Proteomes" id="UP000252415"/>
    </source>
</evidence>
<accession>A0A368W2P8</accession>
<protein>
    <submittedName>
        <fullName evidence="1">L-rhamnose mutarotase</fullName>
    </submittedName>
</protein>
<name>A0A368W2P8_9BACL</name>
<comment type="caution">
    <text evidence="1">The sequence shown here is derived from an EMBL/GenBank/DDBJ whole genome shotgun (WGS) entry which is preliminary data.</text>
</comment>
<keyword evidence="2" id="KW-1185">Reference proteome</keyword>
<dbReference type="SUPFAM" id="SSF54909">
    <property type="entry name" value="Dimeric alpha+beta barrel"/>
    <property type="match status" value="1"/>
</dbReference>
<gene>
    <name evidence="1" type="ORF">DFP97_108163</name>
</gene>
<sequence length="108" mass="12675">MSSSNKFAWTWTIKEEFLDEYVRMHGEPWQEIMEEHSKAGIRNYSIFQNGTQFFYCFECDDVEAAFAYIAGSEACGRWNAITSQMVQGSFDFQEAEPIKPLREVFFLK</sequence>
<dbReference type="PANTHER" id="PTHR34389:SF2">
    <property type="entry name" value="L-RHAMNOSE MUTAROTASE"/>
    <property type="match status" value="1"/>
</dbReference>